<accession>A0A239NM37</accession>
<keyword evidence="2" id="KW-0067">ATP-binding</keyword>
<dbReference type="Proteomes" id="UP000198280">
    <property type="component" value="Unassembled WGS sequence"/>
</dbReference>
<dbReference type="AlphaFoldDB" id="A0A239NM37"/>
<dbReference type="OrthoDB" id="3796539at2"/>
<sequence length="863" mass="90658">MPSLIGRREILDHARTQLTAGPGVLLHGAAGIGKSALLAVLTGEAPPEGFVLRAVPVEEDAKLPFVALMDLFARVPEEYVDGLSAGPRAALRAALLRGREPVATPSRLAVRDAAVELLRALAAAGPVLIVVDDLQWLDTPSAEVLSLALRRLPAGEDVRFLAAERVVEGEEPLGMRCCPPGTTALLVPPLSDGDVAELLLDDTGAELPEPAVRAVQDTAAGNPLYALELGRVLLRDGMPFEAGDALSVPPRLRDLLLDRVRLLPASARQTLLVASAAARPTLPLLGAAGIPDPEGDLATAETLGVAAADAEGTIRFQHPLIRAAVYADAPEHGRRTAHKLLSRVVPEPVEQARHLALAHPHADETTAATLTAAAESARRRGAPATAAELAALAARRTPEDRPAERADRLLAAAEYASDAGLRGDAGRAAETVLAEAASARQRVLARLIMLGNAGQALGATGRLIADGLVEAEGHPELEARLHQWAALRHLIGGRPAQASAHARRAADMAVQADAVDTRVAALALLARLHALHGEAESAEAALGEAFGLPVPPDGPGARELVRTRAILAADADRITEAEHEMSGLLGRTGEYASVEETAATLVALIRIQVRSGRCREALDNVARCAVLPVRTGNDSPPVLYAAALAETAGGRLERALELTDRTIRACMTDGDQLFLLRALGVRGRAQLLAGGRENTAAAVETLRQVRRMGETMGIADPVMLRWYGDLAEATVILGDTDSAAEILRAARRRAGARPSVSVQSALDRAEGLRDCVLGRSKRGVIRIQAAADRLRGRSLPIDLARTLIVLGAAERRPRRAPAARGALAEALEISSAVGAAPVEARARAELARLDARRETTARTPNYT</sequence>
<dbReference type="SUPFAM" id="SSF52540">
    <property type="entry name" value="P-loop containing nucleoside triphosphate hydrolases"/>
    <property type="match status" value="1"/>
</dbReference>
<reference evidence="4 5" key="1">
    <citation type="submission" date="2017-06" db="EMBL/GenBank/DDBJ databases">
        <authorList>
            <person name="Kim H.J."/>
            <person name="Triplett B.A."/>
        </authorList>
    </citation>
    <scope>NUCLEOTIDE SEQUENCE [LARGE SCALE GENOMIC DNA]</scope>
    <source>
        <strain evidence="4 5">CGMCC 4.1858</strain>
    </source>
</reference>
<dbReference type="InterPro" id="IPR027417">
    <property type="entry name" value="P-loop_NTPase"/>
</dbReference>
<keyword evidence="1" id="KW-0547">Nucleotide-binding</keyword>
<protein>
    <submittedName>
        <fullName evidence="4">AAA ATPase domain-containing protein</fullName>
    </submittedName>
</protein>
<dbReference type="GO" id="GO:0004016">
    <property type="term" value="F:adenylate cyclase activity"/>
    <property type="evidence" value="ECO:0007669"/>
    <property type="project" value="TreeGrafter"/>
</dbReference>
<dbReference type="EMBL" id="FZOF01000039">
    <property type="protein sequence ID" value="SNT55428.1"/>
    <property type="molecule type" value="Genomic_DNA"/>
</dbReference>
<dbReference type="GO" id="GO:0005737">
    <property type="term" value="C:cytoplasm"/>
    <property type="evidence" value="ECO:0007669"/>
    <property type="project" value="TreeGrafter"/>
</dbReference>
<dbReference type="InterPro" id="IPR011990">
    <property type="entry name" value="TPR-like_helical_dom_sf"/>
</dbReference>
<evidence type="ECO:0000313" key="5">
    <source>
        <dbReference type="Proteomes" id="UP000198280"/>
    </source>
</evidence>
<dbReference type="PANTHER" id="PTHR16305">
    <property type="entry name" value="TESTICULAR SOLUBLE ADENYLYL CYCLASE"/>
    <property type="match status" value="1"/>
</dbReference>
<dbReference type="Gene3D" id="1.25.40.10">
    <property type="entry name" value="Tetratricopeptide repeat domain"/>
    <property type="match status" value="1"/>
</dbReference>
<dbReference type="PANTHER" id="PTHR16305:SF35">
    <property type="entry name" value="TRANSCRIPTIONAL ACTIVATOR DOMAIN"/>
    <property type="match status" value="1"/>
</dbReference>
<evidence type="ECO:0000313" key="4">
    <source>
        <dbReference type="EMBL" id="SNT55428.1"/>
    </source>
</evidence>
<dbReference type="GO" id="GO:0005524">
    <property type="term" value="F:ATP binding"/>
    <property type="evidence" value="ECO:0007669"/>
    <property type="project" value="UniProtKB-KW"/>
</dbReference>
<feature type="domain" description="Orc1-like AAA ATPase" evidence="3">
    <location>
        <begin position="4"/>
        <end position="155"/>
    </location>
</feature>
<organism evidence="4 5">
    <name type="scientific">Actinacidiphila glaucinigra</name>
    <dbReference type="NCBI Taxonomy" id="235986"/>
    <lineage>
        <taxon>Bacteria</taxon>
        <taxon>Bacillati</taxon>
        <taxon>Actinomycetota</taxon>
        <taxon>Actinomycetes</taxon>
        <taxon>Kitasatosporales</taxon>
        <taxon>Streptomycetaceae</taxon>
        <taxon>Actinacidiphila</taxon>
    </lineage>
</organism>
<evidence type="ECO:0000256" key="1">
    <source>
        <dbReference type="ARBA" id="ARBA00022741"/>
    </source>
</evidence>
<evidence type="ECO:0000259" key="3">
    <source>
        <dbReference type="Pfam" id="PF13191"/>
    </source>
</evidence>
<evidence type="ECO:0000256" key="2">
    <source>
        <dbReference type="ARBA" id="ARBA00022840"/>
    </source>
</evidence>
<dbReference type="RefSeq" id="WP_089228906.1">
    <property type="nucleotide sequence ID" value="NZ_FZOF01000039.1"/>
</dbReference>
<dbReference type="Pfam" id="PF13191">
    <property type="entry name" value="AAA_16"/>
    <property type="match status" value="1"/>
</dbReference>
<proteinExistence type="predicted"/>
<gene>
    <name evidence="4" type="ORF">SAMN05216252_13939</name>
</gene>
<keyword evidence="5" id="KW-1185">Reference proteome</keyword>
<dbReference type="InterPro" id="IPR041664">
    <property type="entry name" value="AAA_16"/>
</dbReference>
<dbReference type="Gene3D" id="3.40.50.300">
    <property type="entry name" value="P-loop containing nucleotide triphosphate hydrolases"/>
    <property type="match status" value="1"/>
</dbReference>
<name>A0A239NM37_9ACTN</name>